<dbReference type="InterPro" id="IPR018181">
    <property type="entry name" value="Heat_shock_70_CS"/>
</dbReference>
<proteinExistence type="inferred from homology"/>
<dbReference type="OrthoDB" id="9760742at2"/>
<dbReference type="Pfam" id="PF12531">
    <property type="entry name" value="DUF3731"/>
    <property type="match status" value="1"/>
</dbReference>
<dbReference type="PROSITE" id="PS00297">
    <property type="entry name" value="HSP70_1"/>
    <property type="match status" value="1"/>
</dbReference>
<protein>
    <submittedName>
        <fullName evidence="4">Molecular chaperone DnaK</fullName>
    </submittedName>
</protein>
<dbReference type="Gene3D" id="3.30.420.40">
    <property type="match status" value="2"/>
</dbReference>
<dbReference type="InterPro" id="IPR013126">
    <property type="entry name" value="Hsp_70_fam"/>
</dbReference>
<dbReference type="InterPro" id="IPR021030">
    <property type="entry name" value="DUF3731"/>
</dbReference>
<evidence type="ECO:0000256" key="2">
    <source>
        <dbReference type="ARBA" id="ARBA00022741"/>
    </source>
</evidence>
<dbReference type="PRINTS" id="PR00301">
    <property type="entry name" value="HEATSHOCK70"/>
</dbReference>
<comment type="caution">
    <text evidence="4">The sequence shown here is derived from an EMBL/GenBank/DDBJ whole genome shotgun (WGS) entry which is preliminary data.</text>
</comment>
<evidence type="ECO:0000313" key="5">
    <source>
        <dbReference type="Proteomes" id="UP000237819"/>
    </source>
</evidence>
<dbReference type="AlphaFoldDB" id="A0A2S8GIU6"/>
<gene>
    <name evidence="4" type="ORF">C5Y93_20705</name>
</gene>
<dbReference type="CDD" id="cd10170">
    <property type="entry name" value="ASKHA_NBD_HSP70"/>
    <property type="match status" value="1"/>
</dbReference>
<dbReference type="InterPro" id="IPR043129">
    <property type="entry name" value="ATPase_NBD"/>
</dbReference>
<dbReference type="GO" id="GO:0140662">
    <property type="term" value="F:ATP-dependent protein folding chaperone"/>
    <property type="evidence" value="ECO:0007669"/>
    <property type="project" value="InterPro"/>
</dbReference>
<dbReference type="PANTHER" id="PTHR42749">
    <property type="entry name" value="CELL SHAPE-DETERMINING PROTEIN MREB"/>
    <property type="match status" value="1"/>
</dbReference>
<sequence>MVNNQAEPAFLDEDAPSRYVVGIDLGTTNSAVAYVDTEAAPGQLQSFSIPQIVAPQQIEARSTLPSFHYEAARGEFSADSLQLPWSKQEPGYCVGMFARDHGVTVPSRVISSAKSWLSHTGVDRTAALLPWHGASDLEKLSPLTVSARLLAHVRAAWNAAHPDHPLERQDIVLTLPASFDEIARELTVAAASEAKLKRVVLIEEPQAAFYAWLDKHKENWESLVAPGQTILVCDIGGGTSDFTLIRVRQGEDGKVQFHRVAVGEHLILGGDNLDLTLATYLEQKLTSGGKLSPAEWSTLVRRSRVAKEEMLTDDAPAEMTINLPASGSKLIGGGRQVTITKQEIEQVLLDGFLPSGSIETPLEQRSSGFQEFGLPFANDPAITRHLSAFLRSHRHVVEEEGAPVAVRPDIVLFNGGFFESTLLRRKLIEQLNAWFRPADPQYDLQILDNDRLDLAVARGAAYYGLVRRGEGVRIAANLARTYYIGVGQDEQGKPQALCILPATTQPGEEIDLQDRTFRLRISEPVEFPLFVSSIRLIDKAGEIVSVDNEQIRSLPPIRTVLRAKRRSEATEVAVKLHARLTEIGTIELWCDEQESDRKWRLQFDVRSATQTDVAAHVSDREAEGVLDEEIWSALQAHLTATFGDAPTQKPQRLLQELETTAEMTRDVWPASLLRRIWGELLDLEPGRRRSSSHEIRWLNLAGFALRPGYGLALDDWRVSETWKALQGKVAHNDANCRTQSWILWRRIAGGLNRGQQQAVAQPLILALRALHKRILTGQGTATFTPQESLEAWRLLGSLELLDVATKLEIGGWIVDLLGKPKMASARSAMAWALGRLGSRTPVYGPLNLVVPADVASDWLSAIYRDKNRDPMDLLAVMQIARRTDDRYRDLAAADREDAAAWLEREQAPAHFARIVREGGNLDSEERDQVFGEALPIGLTL</sequence>
<dbReference type="EMBL" id="PUHZ01000020">
    <property type="protein sequence ID" value="PQO44382.1"/>
    <property type="molecule type" value="Genomic_DNA"/>
</dbReference>
<dbReference type="Pfam" id="PF00012">
    <property type="entry name" value="HSP70"/>
    <property type="match status" value="1"/>
</dbReference>
<comment type="similarity">
    <text evidence="1">Belongs to the heat shock protein 70 family.</text>
</comment>
<dbReference type="PANTHER" id="PTHR42749:SF1">
    <property type="entry name" value="CELL SHAPE-DETERMINING PROTEIN MREB"/>
    <property type="match status" value="1"/>
</dbReference>
<accession>A0A2S8GIU6</accession>
<evidence type="ECO:0000256" key="3">
    <source>
        <dbReference type="ARBA" id="ARBA00022840"/>
    </source>
</evidence>
<evidence type="ECO:0000256" key="1">
    <source>
        <dbReference type="ARBA" id="ARBA00007381"/>
    </source>
</evidence>
<keyword evidence="3" id="KW-0067">ATP-binding</keyword>
<name>A0A2S8GIU6_9BACT</name>
<evidence type="ECO:0000313" key="4">
    <source>
        <dbReference type="EMBL" id="PQO44382.1"/>
    </source>
</evidence>
<reference evidence="4 5" key="1">
    <citation type="submission" date="2018-02" db="EMBL/GenBank/DDBJ databases">
        <title>Comparative genomes isolates from brazilian mangrove.</title>
        <authorList>
            <person name="Araujo J.E."/>
            <person name="Taketani R.G."/>
            <person name="Silva M.C.P."/>
            <person name="Loureco M.V."/>
            <person name="Andreote F.D."/>
        </authorList>
    </citation>
    <scope>NUCLEOTIDE SEQUENCE [LARGE SCALE GENOMIC DNA]</scope>
    <source>
        <strain evidence="4 5">Nap-Phe MGV</strain>
    </source>
</reference>
<dbReference type="GO" id="GO:0005524">
    <property type="term" value="F:ATP binding"/>
    <property type="evidence" value="ECO:0007669"/>
    <property type="project" value="UniProtKB-KW"/>
</dbReference>
<organism evidence="4 5">
    <name type="scientific">Blastopirellula marina</name>
    <dbReference type="NCBI Taxonomy" id="124"/>
    <lineage>
        <taxon>Bacteria</taxon>
        <taxon>Pseudomonadati</taxon>
        <taxon>Planctomycetota</taxon>
        <taxon>Planctomycetia</taxon>
        <taxon>Pirellulales</taxon>
        <taxon>Pirellulaceae</taxon>
        <taxon>Blastopirellula</taxon>
    </lineage>
</organism>
<dbReference type="Proteomes" id="UP000237819">
    <property type="component" value="Unassembled WGS sequence"/>
</dbReference>
<dbReference type="SUPFAM" id="SSF53067">
    <property type="entry name" value="Actin-like ATPase domain"/>
    <property type="match status" value="2"/>
</dbReference>
<keyword evidence="2" id="KW-0547">Nucleotide-binding</keyword>